<organism evidence="2 3">
    <name type="scientific">Streptomyces californicus</name>
    <dbReference type="NCBI Taxonomy" id="67351"/>
    <lineage>
        <taxon>Bacteria</taxon>
        <taxon>Bacillati</taxon>
        <taxon>Actinomycetota</taxon>
        <taxon>Actinomycetes</taxon>
        <taxon>Kitasatosporales</taxon>
        <taxon>Streptomycetaceae</taxon>
        <taxon>Streptomyces</taxon>
    </lineage>
</organism>
<accession>A0ABX7JCJ6</accession>
<gene>
    <name evidence="2" type="ORF">I6J41_34460</name>
</gene>
<sequence length="175" mass="18571">MTDTAPAAASGVDLARVMLRAALAAAKSAPRQRPRRTGVAPSRQGRSGGREPVALGAAVSRMIAEQGLETGAAGRQVRRTVASQWDTIAPELQGKVQTVRYDDATRTLLLRPCSPSYRTQLTLHQKEIIARVNAVAATGRVTRLEILRPGTPDHQVRAEVPDAPRAATGGSPSPR</sequence>
<keyword evidence="3" id="KW-1185">Reference proteome</keyword>
<geneLocation type="plasmid" evidence="2 3">
    <name>unnamed1</name>
</geneLocation>
<dbReference type="Proteomes" id="UP000598054">
    <property type="component" value="Plasmid unnamed1"/>
</dbReference>
<feature type="region of interest" description="Disordered" evidence="1">
    <location>
        <begin position="25"/>
        <end position="51"/>
    </location>
</feature>
<proteinExistence type="predicted"/>
<keyword evidence="2" id="KW-0614">Plasmid</keyword>
<dbReference type="RefSeq" id="WP_050494009.1">
    <property type="nucleotide sequence ID" value="NZ_CP070243.1"/>
</dbReference>
<dbReference type="InterPro" id="IPR007922">
    <property type="entry name" value="DciA-like"/>
</dbReference>
<dbReference type="GeneID" id="63984734"/>
<name>A0ABX7JCJ6_9ACTN</name>
<evidence type="ECO:0000256" key="1">
    <source>
        <dbReference type="SAM" id="MobiDB-lite"/>
    </source>
</evidence>
<dbReference type="Pfam" id="PF05258">
    <property type="entry name" value="DciA"/>
    <property type="match status" value="1"/>
</dbReference>
<evidence type="ECO:0000313" key="3">
    <source>
        <dbReference type="Proteomes" id="UP000598054"/>
    </source>
</evidence>
<reference evidence="2 3" key="1">
    <citation type="submission" date="2021-02" db="EMBL/GenBank/DDBJ databases">
        <title>FDA dAtabase for Regulatory Grade micrObial Sequences (FDA-ARGOS): Supporting development and validation of Infectious Disease Dx tests.</title>
        <authorList>
            <person name="Sproer C."/>
            <person name="Gronow S."/>
            <person name="Severitt S."/>
            <person name="Schroder I."/>
            <person name="Tallon L."/>
            <person name="Sadzewicz L."/>
            <person name="Zhao X."/>
            <person name="Boylan J."/>
            <person name="Ott S."/>
            <person name="Bowen H."/>
            <person name="Vavikolanu K."/>
            <person name="Mehta A."/>
            <person name="Aluvathingal J."/>
            <person name="Nadendla S."/>
            <person name="Lowell S."/>
            <person name="Myers T."/>
            <person name="Yan Y."/>
            <person name="Sichtig H."/>
        </authorList>
    </citation>
    <scope>NUCLEOTIDE SEQUENCE [LARGE SCALE GENOMIC DNA]</scope>
    <source>
        <strain evidence="2 3">FDAARGOS_1211</strain>
        <plasmid evidence="2 3">unnamed1</plasmid>
    </source>
</reference>
<protein>
    <submittedName>
        <fullName evidence="2">DUF721 domain-containing protein</fullName>
    </submittedName>
</protein>
<evidence type="ECO:0000313" key="2">
    <source>
        <dbReference type="EMBL" id="QRV45892.1"/>
    </source>
</evidence>
<feature type="region of interest" description="Disordered" evidence="1">
    <location>
        <begin position="150"/>
        <end position="175"/>
    </location>
</feature>
<dbReference type="EMBL" id="CP070250">
    <property type="protein sequence ID" value="QRV45892.1"/>
    <property type="molecule type" value="Genomic_DNA"/>
</dbReference>